<evidence type="ECO:0000313" key="6">
    <source>
        <dbReference type="EMBL" id="KAJ8306836.1"/>
    </source>
</evidence>
<organism evidence="6 7">
    <name type="scientific">Tegillarca granosa</name>
    <name type="common">Malaysian cockle</name>
    <name type="synonym">Anadara granosa</name>
    <dbReference type="NCBI Taxonomy" id="220873"/>
    <lineage>
        <taxon>Eukaryota</taxon>
        <taxon>Metazoa</taxon>
        <taxon>Spiralia</taxon>
        <taxon>Lophotrochozoa</taxon>
        <taxon>Mollusca</taxon>
        <taxon>Bivalvia</taxon>
        <taxon>Autobranchia</taxon>
        <taxon>Pteriomorphia</taxon>
        <taxon>Arcoida</taxon>
        <taxon>Arcoidea</taxon>
        <taxon>Arcidae</taxon>
        <taxon>Tegillarca</taxon>
    </lineage>
</organism>
<evidence type="ECO:0000259" key="5">
    <source>
        <dbReference type="Pfam" id="PF04577"/>
    </source>
</evidence>
<dbReference type="PANTHER" id="PTHR20961">
    <property type="entry name" value="GLYCOSYLTRANSFERASE"/>
    <property type="match status" value="1"/>
</dbReference>
<keyword evidence="4" id="KW-1133">Transmembrane helix</keyword>
<proteinExistence type="predicted"/>
<evidence type="ECO:0000256" key="1">
    <source>
        <dbReference type="ARBA" id="ARBA00022676"/>
    </source>
</evidence>
<feature type="domain" description="Glycosyltransferase 61 catalytic" evidence="5">
    <location>
        <begin position="176"/>
        <end position="350"/>
    </location>
</feature>
<keyword evidence="1" id="KW-0328">Glycosyltransferase</keyword>
<dbReference type="InterPro" id="IPR049625">
    <property type="entry name" value="Glyco_transf_61_cat"/>
</dbReference>
<feature type="transmembrane region" description="Helical" evidence="4">
    <location>
        <begin position="7"/>
        <end position="26"/>
    </location>
</feature>
<sequence>MQNSRKLKLIVTTIVMFAIIQLDLLYNTWVRQSAEMDHGQKEKYSITVHSKKVQKEKNVYDNLNVKYIEFYAKNRSDIQRKLINYSQFQLPEPLFISEQDRSLFYKNPGNVKMSKMQNATEKLRGEIYNVRNGTFTLPYDCGYKSNYTFVTQKREIPKRNWHFALAPMIIPEANTFQHFLDGALPKFMQALEYLQKPDMKILILPPRDKIIFEIIDRLNISQKNLIIASSPFLHGADNLFFTCNTPPLHSVLWSKARRLIGAHETRTSEEIKVILITRAGSYNKGRNLLNMQEVIQTLHSRYGIDNVHVFKGPYSLNKSIEIFGKIKIIIGVHGGGLYNLMFCPKNTAVVEIMPTLPDGRMLAASDSIFWAQAYMLEQIYWRLITTPKDSRGNVIVDIKKLNDILDKIVVDQ</sequence>
<dbReference type="EMBL" id="JARBDR010000793">
    <property type="protein sequence ID" value="KAJ8306836.1"/>
    <property type="molecule type" value="Genomic_DNA"/>
</dbReference>
<protein>
    <recommendedName>
        <fullName evidence="5">Glycosyltransferase 61 catalytic domain-containing protein</fullName>
    </recommendedName>
</protein>
<comment type="caution">
    <text evidence="6">The sequence shown here is derived from an EMBL/GenBank/DDBJ whole genome shotgun (WGS) entry which is preliminary data.</text>
</comment>
<evidence type="ECO:0000256" key="4">
    <source>
        <dbReference type="SAM" id="Phobius"/>
    </source>
</evidence>
<evidence type="ECO:0000256" key="3">
    <source>
        <dbReference type="ARBA" id="ARBA00023180"/>
    </source>
</evidence>
<keyword evidence="2" id="KW-0808">Transferase</keyword>
<keyword evidence="7" id="KW-1185">Reference proteome</keyword>
<accession>A0ABQ9ESA4</accession>
<dbReference type="Proteomes" id="UP001217089">
    <property type="component" value="Unassembled WGS sequence"/>
</dbReference>
<gene>
    <name evidence="6" type="ORF">KUTeg_014920</name>
</gene>
<reference evidence="6 7" key="1">
    <citation type="submission" date="2022-12" db="EMBL/GenBank/DDBJ databases">
        <title>Chromosome-level genome of Tegillarca granosa.</title>
        <authorList>
            <person name="Kim J."/>
        </authorList>
    </citation>
    <scope>NUCLEOTIDE SEQUENCE [LARGE SCALE GENOMIC DNA]</scope>
    <source>
        <strain evidence="6">Teg-2019</strain>
        <tissue evidence="6">Adductor muscle</tissue>
    </source>
</reference>
<keyword evidence="4" id="KW-0812">Transmembrane</keyword>
<evidence type="ECO:0000256" key="2">
    <source>
        <dbReference type="ARBA" id="ARBA00022679"/>
    </source>
</evidence>
<evidence type="ECO:0000313" key="7">
    <source>
        <dbReference type="Proteomes" id="UP001217089"/>
    </source>
</evidence>
<keyword evidence="4" id="KW-0472">Membrane</keyword>
<name>A0ABQ9ESA4_TEGGR</name>
<dbReference type="InterPro" id="IPR007657">
    <property type="entry name" value="Glycosyltransferase_61"/>
</dbReference>
<dbReference type="Pfam" id="PF04577">
    <property type="entry name" value="Glyco_transf_61"/>
    <property type="match status" value="1"/>
</dbReference>
<keyword evidence="3" id="KW-0325">Glycoprotein</keyword>